<reference evidence="12 13" key="1">
    <citation type="submission" date="2022-05" db="EMBL/GenBank/DDBJ databases">
        <authorList>
            <consortium name="Genoscope - CEA"/>
            <person name="William W."/>
        </authorList>
    </citation>
    <scope>NUCLEOTIDE SEQUENCE [LARGE SCALE GENOMIC DNA]</scope>
</reference>
<feature type="domain" description="TRAF-type" evidence="11">
    <location>
        <begin position="718"/>
        <end position="777"/>
    </location>
</feature>
<feature type="compositionally biased region" description="Polar residues" evidence="8">
    <location>
        <begin position="533"/>
        <end position="543"/>
    </location>
</feature>
<feature type="zinc finger region" description="TRAF-type" evidence="7">
    <location>
        <begin position="153"/>
        <end position="195"/>
    </location>
</feature>
<dbReference type="GO" id="GO:0008270">
    <property type="term" value="F:zinc ion binding"/>
    <property type="evidence" value="ECO:0007669"/>
    <property type="project" value="UniProtKB-KW"/>
</dbReference>
<dbReference type="Pfam" id="PF02176">
    <property type="entry name" value="zf-TRAF"/>
    <property type="match status" value="3"/>
</dbReference>
<evidence type="ECO:0000256" key="5">
    <source>
        <dbReference type="ARBA" id="ARBA00022771"/>
    </source>
</evidence>
<evidence type="ECO:0000259" key="10">
    <source>
        <dbReference type="PROSITE" id="PS50144"/>
    </source>
</evidence>
<feature type="domain" description="TRAF-type" evidence="11">
    <location>
        <begin position="207"/>
        <end position="264"/>
    </location>
</feature>
<feature type="zinc finger region" description="TRAF-type" evidence="7">
    <location>
        <begin position="718"/>
        <end position="777"/>
    </location>
</feature>
<dbReference type="Proteomes" id="UP001159428">
    <property type="component" value="Unassembled WGS sequence"/>
</dbReference>
<name>A0AAU9WB72_9CNID</name>
<dbReference type="Pfam" id="PF21355">
    <property type="entry name" value="TRAF-mep_MATH"/>
    <property type="match status" value="2"/>
</dbReference>
<keyword evidence="5 7" id="KW-0863">Zinc-finger</keyword>
<feature type="compositionally biased region" description="Low complexity" evidence="8">
    <location>
        <begin position="26"/>
        <end position="51"/>
    </location>
</feature>
<dbReference type="InterPro" id="IPR002083">
    <property type="entry name" value="MATH/TRAF_dom"/>
</dbReference>
<accession>A0AAU9WB72</accession>
<evidence type="ECO:0000256" key="1">
    <source>
        <dbReference type="ARBA" id="ARBA00004496"/>
    </source>
</evidence>
<dbReference type="InterPro" id="IPR008974">
    <property type="entry name" value="TRAF-like"/>
</dbReference>
<dbReference type="InterPro" id="IPR001293">
    <property type="entry name" value="Znf_TRAF"/>
</dbReference>
<evidence type="ECO:0000256" key="8">
    <source>
        <dbReference type="SAM" id="MobiDB-lite"/>
    </source>
</evidence>
<dbReference type="SUPFAM" id="SSF49599">
    <property type="entry name" value="TRAF domain-like"/>
    <property type="match status" value="5"/>
</dbReference>
<evidence type="ECO:0000256" key="2">
    <source>
        <dbReference type="ARBA" id="ARBA00022490"/>
    </source>
</evidence>
<proteinExistence type="predicted"/>
<feature type="zinc finger region" description="TRAF-type" evidence="7">
    <location>
        <begin position="664"/>
        <end position="707"/>
    </location>
</feature>
<feature type="zinc finger region" description="TRAF-type" evidence="7">
    <location>
        <begin position="207"/>
        <end position="264"/>
    </location>
</feature>
<feature type="domain" description="MATH" evidence="10">
    <location>
        <begin position="832"/>
        <end position="983"/>
    </location>
</feature>
<dbReference type="FunFam" id="3.30.40.10:FF:000179">
    <property type="entry name" value="TNF receptor-associated factor"/>
    <property type="match status" value="2"/>
</dbReference>
<organism evidence="12 13">
    <name type="scientific">Pocillopora meandrina</name>
    <dbReference type="NCBI Taxonomy" id="46732"/>
    <lineage>
        <taxon>Eukaryota</taxon>
        <taxon>Metazoa</taxon>
        <taxon>Cnidaria</taxon>
        <taxon>Anthozoa</taxon>
        <taxon>Hexacorallia</taxon>
        <taxon>Scleractinia</taxon>
        <taxon>Astrocoeniina</taxon>
        <taxon>Pocilloporidae</taxon>
        <taxon>Pocillopora</taxon>
    </lineage>
</organism>
<dbReference type="CDD" id="cd23126">
    <property type="entry name" value="mRING-HC-C3HC3D_TRAF4-like"/>
    <property type="match status" value="2"/>
</dbReference>
<keyword evidence="6 7" id="KW-0862">Zinc</keyword>
<evidence type="ECO:0000256" key="6">
    <source>
        <dbReference type="ARBA" id="ARBA00022833"/>
    </source>
</evidence>
<feature type="domain" description="RING-type" evidence="9">
    <location>
        <begin position="580"/>
        <end position="620"/>
    </location>
</feature>
<evidence type="ECO:0000256" key="7">
    <source>
        <dbReference type="PROSITE-ProRule" id="PRU00207"/>
    </source>
</evidence>
<dbReference type="PANTHER" id="PTHR10131">
    <property type="entry name" value="TNF RECEPTOR ASSOCIATED FACTOR"/>
    <property type="match status" value="1"/>
</dbReference>
<dbReference type="EMBL" id="CALNXJ010000012">
    <property type="protein sequence ID" value="CAH3110828.1"/>
    <property type="molecule type" value="Genomic_DNA"/>
</dbReference>
<evidence type="ECO:0000313" key="13">
    <source>
        <dbReference type="Proteomes" id="UP001159428"/>
    </source>
</evidence>
<dbReference type="PROSITE" id="PS50144">
    <property type="entry name" value="MATH"/>
    <property type="match status" value="2"/>
</dbReference>
<feature type="domain" description="TRAF-type" evidence="11">
    <location>
        <begin position="664"/>
        <end position="707"/>
    </location>
</feature>
<keyword evidence="2" id="KW-0963">Cytoplasm</keyword>
<dbReference type="AlphaFoldDB" id="A0AAU9WB72"/>
<dbReference type="Gene3D" id="2.60.210.10">
    <property type="entry name" value="Apoptosis, Tumor Necrosis Factor Receptor Associated Protein 2, Chain A"/>
    <property type="match status" value="2"/>
</dbReference>
<dbReference type="SMART" id="SM00061">
    <property type="entry name" value="MATH"/>
    <property type="match status" value="2"/>
</dbReference>
<sequence length="991" mass="113985">MENKSEKSLNEFISVAKGKEEGLIGSGSLPSLISPRPTSGQASPASPSQQQPREKINVTFVFPLDEKYQCPVCKDVLLNPVQFEECGHRVCGNCFPSIIRVEPRCPIGMHPIDKDASYVDKAFHKEILALDVKCNNHEWGCKWEGEFETVQKHAAECDFVEMLCSYECGAKFQKRFFQKHVDRDCPKKIIVCPYCDDRHLREERKMHMEDCPKLPMPCPNKCEKKLVITRDQLDYHVGEECPKTKMTCEYEDIGCVHRCNREKLPKHHKSELINHVRMLHGVVMDQKRELLESKVLLKEQMDTISQQQKRIEDLERITNSQLIWRIDDYHRKLKSAKSGELDTIFSPEFYTSRNGYRLMASACLNGDGKGKGTHLSVFISVVQGIYDSLLKWPYNYRTTFYLLDQNKDLSKRKHIMFSVKPNVCPENEPFLGRPRTNKNPSFGSGKFAAHEDMEKGEYIKDNTMFIKVVVECDGMIAFAASFVWIAFDKKLRSLKLFNRMPDIGSSQTVQESPHLNGNVSQNGEKYPDKEESNMTGGSHSPTGSAKSRGSSRGSPAPSQLEREKFDLSLFVYPLEEKYQCPICGDVLRYPVQFIRECGHRVCCKCFDELKRVEPRCPVDQTPISKDDAYLDKAFHNEILALDVKCKNNEWGCKWEGEFQNYQDHVNSNCEYAEILCMNDCGAKFQKRFLQKHLDKDCPKKIIACPYCDDRHLREDKKAHLADECPKLPLPCPNKCDKKLEIPRDELDQHIEEVCPKTKMMCEFEYIGCTHRCSREKMPKHYKSNMIEHVKAVFTKIQELDETLGKHENTLKEQADLIKAQDKRVGDLEKIANSQLIWRIEDYTRKLKEAKAGNGDTLFSPTFTTSKHGYRLCASVCLNGDGKGKGTHMSVFISVLRGAFDSLLKWPFDYRVSFYLLDQNEDHAQRKHIKFSIKPNPCPENEPFLGRPKLEKNASFGGAKFAKHDEIETRNYIKEDTIYIKISVDCDGLSEP</sequence>
<keyword evidence="13" id="KW-1185">Reference proteome</keyword>
<dbReference type="Pfam" id="PF13923">
    <property type="entry name" value="zf-C3HC4_2"/>
    <property type="match status" value="1"/>
</dbReference>
<gene>
    <name evidence="12" type="ORF">PMEA_00003838</name>
</gene>
<keyword evidence="4" id="KW-0677">Repeat</keyword>
<protein>
    <recommendedName>
        <fullName evidence="14">TNF receptor-associated factor 4</fullName>
    </recommendedName>
</protein>
<comment type="caution">
    <text evidence="12">The sequence shown here is derived from an EMBL/GenBank/DDBJ whole genome shotgun (WGS) entry which is preliminary data.</text>
</comment>
<dbReference type="GO" id="GO:0005737">
    <property type="term" value="C:cytoplasm"/>
    <property type="evidence" value="ECO:0007669"/>
    <property type="project" value="UniProtKB-SubCell"/>
</dbReference>
<feature type="region of interest" description="Disordered" evidence="8">
    <location>
        <begin position="22"/>
        <end position="52"/>
    </location>
</feature>
<keyword evidence="3 7" id="KW-0479">Metal-binding</keyword>
<feature type="compositionally biased region" description="Low complexity" evidence="8">
    <location>
        <begin position="544"/>
        <end position="558"/>
    </location>
</feature>
<dbReference type="InterPro" id="IPR049342">
    <property type="entry name" value="TRAF1-6_MATH_dom"/>
</dbReference>
<evidence type="ECO:0000259" key="11">
    <source>
        <dbReference type="PROSITE" id="PS50145"/>
    </source>
</evidence>
<evidence type="ECO:0000313" key="12">
    <source>
        <dbReference type="EMBL" id="CAH3110828.1"/>
    </source>
</evidence>
<dbReference type="Gene3D" id="3.30.40.10">
    <property type="entry name" value="Zinc/RING finger domain, C3HC4 (zinc finger)"/>
    <property type="match status" value="6"/>
</dbReference>
<dbReference type="PROSITE" id="PS50089">
    <property type="entry name" value="ZF_RING_2"/>
    <property type="match status" value="2"/>
</dbReference>
<feature type="region of interest" description="Disordered" evidence="8">
    <location>
        <begin position="505"/>
        <end position="559"/>
    </location>
</feature>
<dbReference type="PANTHER" id="PTHR10131:SF151">
    <property type="entry name" value="TNF RECEPTOR ASSOCIATED FACTOR (TRAF) HOMOLOG"/>
    <property type="match status" value="1"/>
</dbReference>
<dbReference type="FunFam" id="2.60.210.10:FF:000017">
    <property type="entry name" value="TNF receptor-associated factor"/>
    <property type="match status" value="2"/>
</dbReference>
<dbReference type="GO" id="GO:0043122">
    <property type="term" value="P:regulation of canonical NF-kappaB signal transduction"/>
    <property type="evidence" value="ECO:0007669"/>
    <property type="project" value="TreeGrafter"/>
</dbReference>
<evidence type="ECO:0000259" key="9">
    <source>
        <dbReference type="PROSITE" id="PS50089"/>
    </source>
</evidence>
<comment type="subcellular location">
    <subcellularLocation>
        <location evidence="1">Cytoplasm</location>
    </subcellularLocation>
</comment>
<dbReference type="InterPro" id="IPR001841">
    <property type="entry name" value="Znf_RING"/>
</dbReference>
<dbReference type="InterPro" id="IPR013083">
    <property type="entry name" value="Znf_RING/FYVE/PHD"/>
</dbReference>
<dbReference type="SMART" id="SM00184">
    <property type="entry name" value="RING"/>
    <property type="match status" value="2"/>
</dbReference>
<feature type="domain" description="MATH" evidence="10">
    <location>
        <begin position="319"/>
        <end position="470"/>
    </location>
</feature>
<evidence type="ECO:0000256" key="3">
    <source>
        <dbReference type="ARBA" id="ARBA00022723"/>
    </source>
</evidence>
<feature type="domain" description="RING-type" evidence="9">
    <location>
        <begin position="70"/>
        <end position="107"/>
    </location>
</feature>
<evidence type="ECO:0000256" key="4">
    <source>
        <dbReference type="ARBA" id="ARBA00022737"/>
    </source>
</evidence>
<dbReference type="SUPFAM" id="SSF57850">
    <property type="entry name" value="RING/U-box"/>
    <property type="match status" value="2"/>
</dbReference>
<evidence type="ECO:0008006" key="14">
    <source>
        <dbReference type="Google" id="ProtNLM"/>
    </source>
</evidence>
<feature type="compositionally biased region" description="Polar residues" evidence="8">
    <location>
        <begin position="505"/>
        <end position="523"/>
    </location>
</feature>
<dbReference type="PROSITE" id="PS50145">
    <property type="entry name" value="ZF_TRAF"/>
    <property type="match status" value="4"/>
</dbReference>
<feature type="domain" description="TRAF-type" evidence="11">
    <location>
        <begin position="153"/>
        <end position="195"/>
    </location>
</feature>
<dbReference type="CDD" id="cd00270">
    <property type="entry name" value="MATH_TRAF_C"/>
    <property type="match status" value="2"/>
</dbReference>